<dbReference type="AlphaFoldDB" id="A0AAD7GH67"/>
<feature type="compositionally biased region" description="Polar residues" evidence="1">
    <location>
        <begin position="128"/>
        <end position="137"/>
    </location>
</feature>
<reference evidence="2" key="1">
    <citation type="submission" date="2023-03" db="EMBL/GenBank/DDBJ databases">
        <title>Massive genome expansion in bonnet fungi (Mycena s.s.) driven by repeated elements and novel gene families across ecological guilds.</title>
        <authorList>
            <consortium name="Lawrence Berkeley National Laboratory"/>
            <person name="Harder C.B."/>
            <person name="Miyauchi S."/>
            <person name="Viragh M."/>
            <person name="Kuo A."/>
            <person name="Thoen E."/>
            <person name="Andreopoulos B."/>
            <person name="Lu D."/>
            <person name="Skrede I."/>
            <person name="Drula E."/>
            <person name="Henrissat B."/>
            <person name="Morin E."/>
            <person name="Kohler A."/>
            <person name="Barry K."/>
            <person name="LaButti K."/>
            <person name="Morin E."/>
            <person name="Salamov A."/>
            <person name="Lipzen A."/>
            <person name="Mereny Z."/>
            <person name="Hegedus B."/>
            <person name="Baldrian P."/>
            <person name="Stursova M."/>
            <person name="Weitz H."/>
            <person name="Taylor A."/>
            <person name="Grigoriev I.V."/>
            <person name="Nagy L.G."/>
            <person name="Martin F."/>
            <person name="Kauserud H."/>
        </authorList>
    </citation>
    <scope>NUCLEOTIDE SEQUENCE</scope>
    <source>
        <strain evidence="2">CBHHK067</strain>
    </source>
</reference>
<feature type="region of interest" description="Disordered" evidence="1">
    <location>
        <begin position="35"/>
        <end position="66"/>
    </location>
</feature>
<feature type="compositionally biased region" description="Polar residues" evidence="1">
    <location>
        <begin position="35"/>
        <end position="47"/>
    </location>
</feature>
<name>A0AAD7GH67_MYCRO</name>
<evidence type="ECO:0000313" key="2">
    <source>
        <dbReference type="EMBL" id="KAJ7694791.1"/>
    </source>
</evidence>
<proteinExistence type="predicted"/>
<protein>
    <submittedName>
        <fullName evidence="2">Uncharacterized protein</fullName>
    </submittedName>
</protein>
<feature type="compositionally biased region" description="Low complexity" evidence="1">
    <location>
        <begin position="180"/>
        <end position="189"/>
    </location>
</feature>
<evidence type="ECO:0000256" key="1">
    <source>
        <dbReference type="SAM" id="MobiDB-lite"/>
    </source>
</evidence>
<feature type="region of interest" description="Disordered" evidence="1">
    <location>
        <begin position="110"/>
        <end position="232"/>
    </location>
</feature>
<sequence length="232" mass="24428">MPSSRSTTAGYIPIHSSPPRPPDLLYTLNLYFRQQRSPGANTSPNKGNGNGQYRALTPAPIPAPLDPQLAPYASTYAAEPPAGSHYQYQYQYRPPLAMDARGMEFLHDLPPENGSSGAPWAAPDTSVAGPSTTSYTQFFAPPPPPPESAGPWLQPDPAGPAPSKLTSYDSFWSSHRDAPAPDAQLAAAAYPRSAKGKGRAGVSSGRIVKRASPPDLPGHAQPPVQVQLAGPG</sequence>
<gene>
    <name evidence="2" type="ORF">B0H17DRAFT_455632</name>
</gene>
<dbReference type="EMBL" id="JARKIE010000040">
    <property type="protein sequence ID" value="KAJ7694791.1"/>
    <property type="molecule type" value="Genomic_DNA"/>
</dbReference>
<comment type="caution">
    <text evidence="2">The sequence shown here is derived from an EMBL/GenBank/DDBJ whole genome shotgun (WGS) entry which is preliminary data.</text>
</comment>
<accession>A0AAD7GH67</accession>
<feature type="region of interest" description="Disordered" evidence="1">
    <location>
        <begin position="1"/>
        <end position="21"/>
    </location>
</feature>
<feature type="compositionally biased region" description="Polar residues" evidence="1">
    <location>
        <begin position="164"/>
        <end position="173"/>
    </location>
</feature>
<evidence type="ECO:0000313" key="3">
    <source>
        <dbReference type="Proteomes" id="UP001221757"/>
    </source>
</evidence>
<keyword evidence="3" id="KW-1185">Reference proteome</keyword>
<organism evidence="2 3">
    <name type="scientific">Mycena rosella</name>
    <name type="common">Pink bonnet</name>
    <name type="synonym">Agaricus rosellus</name>
    <dbReference type="NCBI Taxonomy" id="1033263"/>
    <lineage>
        <taxon>Eukaryota</taxon>
        <taxon>Fungi</taxon>
        <taxon>Dikarya</taxon>
        <taxon>Basidiomycota</taxon>
        <taxon>Agaricomycotina</taxon>
        <taxon>Agaricomycetes</taxon>
        <taxon>Agaricomycetidae</taxon>
        <taxon>Agaricales</taxon>
        <taxon>Marasmiineae</taxon>
        <taxon>Mycenaceae</taxon>
        <taxon>Mycena</taxon>
    </lineage>
</organism>
<dbReference type="Proteomes" id="UP001221757">
    <property type="component" value="Unassembled WGS sequence"/>
</dbReference>